<evidence type="ECO:0000313" key="2">
    <source>
        <dbReference type="Proteomes" id="UP001465976"/>
    </source>
</evidence>
<evidence type="ECO:0000313" key="1">
    <source>
        <dbReference type="EMBL" id="KAL0571194.1"/>
    </source>
</evidence>
<organism evidence="1 2">
    <name type="scientific">Marasmius crinis-equi</name>
    <dbReference type="NCBI Taxonomy" id="585013"/>
    <lineage>
        <taxon>Eukaryota</taxon>
        <taxon>Fungi</taxon>
        <taxon>Dikarya</taxon>
        <taxon>Basidiomycota</taxon>
        <taxon>Agaricomycotina</taxon>
        <taxon>Agaricomycetes</taxon>
        <taxon>Agaricomycetidae</taxon>
        <taxon>Agaricales</taxon>
        <taxon>Marasmiineae</taxon>
        <taxon>Marasmiaceae</taxon>
        <taxon>Marasmius</taxon>
    </lineage>
</organism>
<name>A0ABR3F7X8_9AGAR</name>
<accession>A0ABR3F7X8</accession>
<gene>
    <name evidence="1" type="ORF">V5O48_010759</name>
</gene>
<reference evidence="1 2" key="1">
    <citation type="submission" date="2024-02" db="EMBL/GenBank/DDBJ databases">
        <title>A draft genome for the cacao thread blight pathogen Marasmius crinis-equi.</title>
        <authorList>
            <person name="Cohen S.P."/>
            <person name="Baruah I.K."/>
            <person name="Amoako-Attah I."/>
            <person name="Bukari Y."/>
            <person name="Meinhardt L.W."/>
            <person name="Bailey B.A."/>
        </authorList>
    </citation>
    <scope>NUCLEOTIDE SEQUENCE [LARGE SCALE GENOMIC DNA]</scope>
    <source>
        <strain evidence="1 2">GH-76</strain>
    </source>
</reference>
<sequence length="472" mass="53546">MSIRDSDTELALVLTPKISGAGPVPVGIAITPQLHAEYPSLPGKIVDEIRTSGNNVEITDMDYLSVHPFKAVFWEGHEGRAGILWLDAVELRAHYNRQTLTPFLLSYQQALQLSVYSDTYIIIYDAGHLPDADQMQLQRVQSTIKNTLHIDVFRVENLNDAARAILDISSELFEAINHPGNYAKEERNEYARMLLRIPRMNISRTELVMSECPTVMSLYHFLQSVEAEFHAGLNLNSTIVCVDRTATDRTIVLMESSQESENPLSVTCSDAELTETATEPDHSTLKETDIYDPPGSYLRKVITKDYYDRQRRLKIIPRSPPETPIECSFNAFTEALGPALICAQWTPSSRTAPGSAEEFKQFEDRLGATVDLVIPESSGTPQGNLLEAKRMLLTSAVKWIDHWGQSLPDGVEKFWLFQNMLREISRHARMRAHDDNMLILGGKKNEVFRYREHNWRDVSEVQLKKVAWRCIV</sequence>
<keyword evidence="2" id="KW-1185">Reference proteome</keyword>
<dbReference type="Proteomes" id="UP001465976">
    <property type="component" value="Unassembled WGS sequence"/>
</dbReference>
<protein>
    <submittedName>
        <fullName evidence="1">Uncharacterized protein</fullName>
    </submittedName>
</protein>
<comment type="caution">
    <text evidence="1">The sequence shown here is derived from an EMBL/GenBank/DDBJ whole genome shotgun (WGS) entry which is preliminary data.</text>
</comment>
<dbReference type="EMBL" id="JBAHYK010000804">
    <property type="protein sequence ID" value="KAL0571194.1"/>
    <property type="molecule type" value="Genomic_DNA"/>
</dbReference>
<proteinExistence type="predicted"/>